<dbReference type="AlphaFoldDB" id="A0A223LKD7"/>
<sequence>MPHKKHNRNRKGKTQRNDYFYRTGGIKKPLTDKGNIQADDYSRRDAGYSGNE</sequence>
<dbReference type="EMBL" id="MF156714">
    <property type="protein sequence ID" value="ASU04621.1"/>
    <property type="molecule type" value="Genomic_DNA"/>
</dbReference>
<evidence type="ECO:0000313" key="2">
    <source>
        <dbReference type="EMBL" id="ASU04621.1"/>
    </source>
</evidence>
<name>A0A223LKD7_ECOLX</name>
<reference evidence="2" key="1">
    <citation type="submission" date="2017-05" db="EMBL/GenBank/DDBJ databases">
        <title>Complete sequence of p61806-dfrA.</title>
        <authorList>
            <person name="Li P."/>
            <person name="Feng J."/>
            <person name="Zeng L."/>
            <person name="Jiang X."/>
            <person name="Zhan Z."/>
            <person name="Luo W."/>
            <person name="Wang J."/>
            <person name="Zhou D."/>
        </authorList>
    </citation>
    <scope>NUCLEOTIDE SEQUENCE</scope>
    <source>
        <strain evidence="2">15061806</strain>
        <plasmid evidence="2">p61806-dfrA</plasmid>
    </source>
</reference>
<feature type="region of interest" description="Disordered" evidence="1">
    <location>
        <begin position="1"/>
        <end position="52"/>
    </location>
</feature>
<protein>
    <submittedName>
        <fullName evidence="2">Uncharacterized protein</fullName>
    </submittedName>
</protein>
<feature type="compositionally biased region" description="Basic residues" evidence="1">
    <location>
        <begin position="1"/>
        <end position="14"/>
    </location>
</feature>
<organism evidence="2">
    <name type="scientific">Escherichia coli</name>
    <dbReference type="NCBI Taxonomy" id="562"/>
    <lineage>
        <taxon>Bacteria</taxon>
        <taxon>Pseudomonadati</taxon>
        <taxon>Pseudomonadota</taxon>
        <taxon>Gammaproteobacteria</taxon>
        <taxon>Enterobacterales</taxon>
        <taxon>Enterobacteriaceae</taxon>
        <taxon>Escherichia</taxon>
    </lineage>
</organism>
<geneLocation type="plasmid" evidence="2">
    <name>p61806-dfrA</name>
</geneLocation>
<proteinExistence type="predicted"/>
<keyword evidence="2" id="KW-0614">Plasmid</keyword>
<evidence type="ECO:0000256" key="1">
    <source>
        <dbReference type="SAM" id="MobiDB-lite"/>
    </source>
</evidence>
<accession>A0A223LKD7</accession>